<gene>
    <name evidence="1" type="ORF">FHR83_006856</name>
</gene>
<dbReference type="Proteomes" id="UP000590749">
    <property type="component" value="Unassembled WGS sequence"/>
</dbReference>
<dbReference type="AlphaFoldDB" id="A0A7W5AN11"/>
<name>A0A7W5AN11_9ACTN</name>
<sequence length="340" mass="36533">MTALDNLRARARHWWSRDAEHLVYHFLPAAGAEPVPRDSYLRLWVGDLFVAEARRHGADVLPALRATVAMTQPNGLRGVRSTVWQAEPGQEAQGVRSGALTGWFPYSGGTVSVQACLYAIKANDSLRLAMDVIGALTSAVVPSLASVAGLGEQLAKGIDRVEAAIEDAGSGPVLVLDKDYAVGSSTGALHPGHIVVINTPARSFDVGGLALTDGRLTHDGAPLDGLDYLLIEIQATANRDDWAFPRLDELFQKAKEAAVRREAPILKRLREELLVLVYTCADLTSADQRRVAAQLKEELEEAGRGVSARDTITSIGRMVAERGLPNARQVAHLTLSDLLG</sequence>
<evidence type="ECO:0000313" key="2">
    <source>
        <dbReference type="Proteomes" id="UP000590749"/>
    </source>
</evidence>
<dbReference type="EMBL" id="JACHXF010000017">
    <property type="protein sequence ID" value="MBB3099150.1"/>
    <property type="molecule type" value="Genomic_DNA"/>
</dbReference>
<proteinExistence type="predicted"/>
<keyword evidence="2" id="KW-1185">Reference proteome</keyword>
<dbReference type="RefSeq" id="WP_183225219.1">
    <property type="nucleotide sequence ID" value="NZ_BMPW01000020.1"/>
</dbReference>
<reference evidence="1 2" key="1">
    <citation type="submission" date="2020-08" db="EMBL/GenBank/DDBJ databases">
        <title>Genomic Encyclopedia of Type Strains, Phase III (KMG-III): the genomes of soil and plant-associated and newly described type strains.</title>
        <authorList>
            <person name="Whitman W."/>
        </authorList>
    </citation>
    <scope>NUCLEOTIDE SEQUENCE [LARGE SCALE GENOMIC DNA]</scope>
    <source>
        <strain evidence="1 2">CECT 3287</strain>
    </source>
</reference>
<comment type="caution">
    <text evidence="1">The sequence shown here is derived from an EMBL/GenBank/DDBJ whole genome shotgun (WGS) entry which is preliminary data.</text>
</comment>
<organism evidence="1 2">
    <name type="scientific">Actinoplanes campanulatus</name>
    <dbReference type="NCBI Taxonomy" id="113559"/>
    <lineage>
        <taxon>Bacteria</taxon>
        <taxon>Bacillati</taxon>
        <taxon>Actinomycetota</taxon>
        <taxon>Actinomycetes</taxon>
        <taxon>Micromonosporales</taxon>
        <taxon>Micromonosporaceae</taxon>
        <taxon>Actinoplanes</taxon>
    </lineage>
</organism>
<protein>
    <submittedName>
        <fullName evidence="1">Uncharacterized protein</fullName>
    </submittedName>
</protein>
<accession>A0A7W5AN11</accession>
<evidence type="ECO:0000313" key="1">
    <source>
        <dbReference type="EMBL" id="MBB3099150.1"/>
    </source>
</evidence>